<protein>
    <submittedName>
        <fullName evidence="3">Methionine aminopeptidase</fullName>
    </submittedName>
</protein>
<reference evidence="4" key="2">
    <citation type="submission" date="2015-07" db="EMBL/GenBank/DDBJ databases">
        <title>The genome sequence of Plasmodium falciparum IGH-CR14.</title>
        <authorList>
            <consortium name="The Broad Institute Genome Sequencing Platform"/>
            <person name="Volkman S.K."/>
            <person name="Neafsey D.E."/>
            <person name="Dash A.P."/>
            <person name="Chitnis C.E."/>
            <person name="Hartl D.L."/>
            <person name="Young S.K."/>
            <person name="Kodira C.D."/>
            <person name="Zeng Q."/>
            <person name="Koehrsen M."/>
            <person name="Godfrey P."/>
            <person name="Alvarado L."/>
            <person name="Berlin A."/>
            <person name="Borenstein D."/>
            <person name="Chen Z."/>
            <person name="Engels R."/>
            <person name="Freedman E."/>
            <person name="Gellesch M."/>
            <person name="Goldberg J."/>
            <person name="Griggs A."/>
            <person name="Gujja S."/>
            <person name="Heiman D."/>
            <person name="Hepburn T."/>
            <person name="Howarth C."/>
            <person name="Jen D."/>
            <person name="Larson L."/>
            <person name="Lewis B."/>
            <person name="Mehta T."/>
            <person name="Park D."/>
            <person name="Pearson M."/>
            <person name="Roberts A."/>
            <person name="Saif S."/>
            <person name="Shea T."/>
            <person name="Shenoy N."/>
            <person name="Sisk P."/>
            <person name="Stolte C."/>
            <person name="Sykes S."/>
            <person name="Walk T."/>
            <person name="White J."/>
            <person name="Yandava C."/>
            <person name="Wirth D.F."/>
            <person name="Nusbaum C."/>
            <person name="Birren B."/>
        </authorList>
    </citation>
    <scope>NUCLEOTIDE SEQUENCE [LARGE SCALE GENOMIC DNA]</scope>
    <source>
        <strain evidence="4">IGH-CR14</strain>
    </source>
</reference>
<organism evidence="3 4">
    <name type="scientific">Plasmodium falciparum IGH-CR14</name>
    <dbReference type="NCBI Taxonomy" id="580059"/>
    <lineage>
        <taxon>Eukaryota</taxon>
        <taxon>Sar</taxon>
        <taxon>Alveolata</taxon>
        <taxon>Apicomplexa</taxon>
        <taxon>Aconoidasida</taxon>
        <taxon>Haemosporida</taxon>
        <taxon>Plasmodiidae</taxon>
        <taxon>Plasmodium</taxon>
        <taxon>Plasmodium (Laverania)</taxon>
    </lineage>
</organism>
<feature type="region of interest" description="Disordered" evidence="1">
    <location>
        <begin position="206"/>
        <end position="225"/>
    </location>
</feature>
<feature type="compositionally biased region" description="Acidic residues" evidence="1">
    <location>
        <begin position="336"/>
        <end position="357"/>
    </location>
</feature>
<sequence>MFIKKYDNVNYDSSYEEDMKIKNLPHKENMCYVLCSKNHKKMFKCTQKLKKNLKIKNVSKGNFDESILYKDFLYLQNIETIIRGNYKYIKVKNYETTNIWLLHNKMLIKLLKKRKIILLKAPIFTKIHKENKTFIYNHILFWTIKITFVNLNIRILHHEINENLTFLQIIQYLCSKIEKLQTKIFIYLQNVKSIYVSLNNEQPNKARKNLNHHQNKNTNNDNNNACDMKKYCSVQQVLRKSLCGKSFYEYPHFDIEILYEDNKPIVNPLYELEHKKEEDNQQNCQQEGSIGNTIRMREGGEDNKEGDEDNKEGDEDNKEGDEHNKEDDKDNKENDENNDEDDEDNDEDDEDNDEGDEGNDKGDEYNDEGDEYNDEGDEYNDEGDEYNDEGDEYNDEGDEYNDEGDEYNDEGDEYNDEGDEYNDEDDNDMNNNDKNNIGSICAIHLWRHSEWRGRNVLGGGKCRNNDNMLWLDLIKKNKKVNKKKNKNNNNNIISSSCCCCCCIYNDKYCFLFVNKKIDNNYKRIKKKEKHNCKKRLKSLNNEGGFSNTYHNDVKKNTLDYCEERLPSYHRYIDNLKTRKIIHPSIRIRNLDKKFMKCKESYNKLYSHLKENDLFENFSYVGRQKKGILSPTYRLPKYIERPNYHKTGIPIYVPYDKEKKNNKTNSDHNNKYDHYNCNYDYNYYDNIKSDKDIQIIKENCKFARELMDDVSYIICEGITTNDIDIYILNKCINNGFYPSPLNYHNFPKSSCISINEILCHGIPDNNLLYLNDVVKIDISLFRNGYHADMCESFIVPKL</sequence>
<dbReference type="EMBL" id="GG665118">
    <property type="protein sequence ID" value="KNG76085.1"/>
    <property type="molecule type" value="Genomic_DNA"/>
</dbReference>
<proteinExistence type="predicted"/>
<keyword evidence="3" id="KW-0645">Protease</keyword>
<feature type="compositionally biased region" description="Basic residues" evidence="1">
    <location>
        <begin position="206"/>
        <end position="215"/>
    </location>
</feature>
<feature type="non-terminal residue" evidence="3">
    <location>
        <position position="797"/>
    </location>
</feature>
<dbReference type="OrthoDB" id="3209743at2759"/>
<accession>A0A0L1IA31</accession>
<dbReference type="GO" id="GO:0070006">
    <property type="term" value="F:metalloaminopeptidase activity"/>
    <property type="evidence" value="ECO:0007669"/>
    <property type="project" value="TreeGrafter"/>
</dbReference>
<evidence type="ECO:0000259" key="2">
    <source>
        <dbReference type="Pfam" id="PF00557"/>
    </source>
</evidence>
<dbReference type="PRINTS" id="PR00599">
    <property type="entry name" value="MAPEPTIDASE"/>
</dbReference>
<dbReference type="InterPro" id="IPR000994">
    <property type="entry name" value="Pept_M24"/>
</dbReference>
<keyword evidence="3" id="KW-0031">Aminopeptidase</keyword>
<keyword evidence="3" id="KW-0378">Hydrolase</keyword>
<dbReference type="SUPFAM" id="SSF55920">
    <property type="entry name" value="Creatinase/aminopeptidase"/>
    <property type="match status" value="1"/>
</dbReference>
<feature type="region of interest" description="Disordered" evidence="1">
    <location>
        <begin position="276"/>
        <end position="433"/>
    </location>
</feature>
<dbReference type="PANTHER" id="PTHR43330:SF7">
    <property type="entry name" value="METHIONINE AMINOPEPTIDASE 1"/>
    <property type="match status" value="1"/>
</dbReference>
<dbReference type="Pfam" id="PF00557">
    <property type="entry name" value="Peptidase_M24"/>
    <property type="match status" value="1"/>
</dbReference>
<dbReference type="Proteomes" id="UP000054562">
    <property type="component" value="Unassembled WGS sequence"/>
</dbReference>
<dbReference type="InterPro" id="IPR001714">
    <property type="entry name" value="Pept_M24_MAP"/>
</dbReference>
<feature type="compositionally biased region" description="Polar residues" evidence="1">
    <location>
        <begin position="281"/>
        <end position="292"/>
    </location>
</feature>
<evidence type="ECO:0000313" key="3">
    <source>
        <dbReference type="EMBL" id="KNG76085.1"/>
    </source>
</evidence>
<feature type="domain" description="Peptidase M24" evidence="2">
    <location>
        <begin position="694"/>
        <end position="794"/>
    </location>
</feature>
<reference evidence="4" key="1">
    <citation type="submission" date="2015-07" db="EMBL/GenBank/DDBJ databases">
        <title>Annotation of Plasmodium falciparum IGH-CR14.</title>
        <authorList>
            <consortium name="The Broad Institute Genome Sequencing Platform"/>
            <person name="Volkman S.K."/>
            <person name="Neafsey D.E."/>
            <person name="Dash A.P."/>
            <person name="Chitnis C.E."/>
            <person name="Hartl D.L."/>
            <person name="Young S.K."/>
            <person name="Zeng Q."/>
            <person name="Koehrsen M."/>
            <person name="Alvarado L."/>
            <person name="Berlin A."/>
            <person name="Borenstein D."/>
            <person name="Chapman S.B."/>
            <person name="Chen Z."/>
            <person name="Engels R."/>
            <person name="Freedman E."/>
            <person name="Gellesch M."/>
            <person name="Goldberg J."/>
            <person name="Griggs A."/>
            <person name="Gujja S."/>
            <person name="Heilman E.R."/>
            <person name="Heiman D.I."/>
            <person name="Howarth C."/>
            <person name="Jen D."/>
            <person name="Larson L."/>
            <person name="Mehta T."/>
            <person name="Neiman D."/>
            <person name="Park D."/>
            <person name="Pearson M."/>
            <person name="Roberts A."/>
            <person name="Saif S."/>
            <person name="Shea T."/>
            <person name="Shenoy N."/>
            <person name="Sisk P."/>
            <person name="Stolte C."/>
            <person name="Sykes S."/>
            <person name="Walk T."/>
            <person name="White J."/>
            <person name="Yandava C."/>
            <person name="Haas B."/>
            <person name="Henn M.R."/>
            <person name="Nusbaum C."/>
            <person name="Birren B."/>
        </authorList>
    </citation>
    <scope>NUCLEOTIDE SEQUENCE [LARGE SCALE GENOMIC DNA]</scope>
    <source>
        <strain evidence="4">IGH-CR14</strain>
    </source>
</reference>
<feature type="compositionally biased region" description="Basic and acidic residues" evidence="1">
    <location>
        <begin position="320"/>
        <end position="335"/>
    </location>
</feature>
<gene>
    <name evidence="3" type="ORF">PFMG_02173</name>
</gene>
<name>A0A0L1IA31_PLAFA</name>
<dbReference type="InterPro" id="IPR036005">
    <property type="entry name" value="Creatinase/aminopeptidase-like"/>
</dbReference>
<evidence type="ECO:0000256" key="1">
    <source>
        <dbReference type="SAM" id="MobiDB-lite"/>
    </source>
</evidence>
<feature type="compositionally biased region" description="Acidic residues" evidence="1">
    <location>
        <begin position="365"/>
        <end position="428"/>
    </location>
</feature>
<feature type="compositionally biased region" description="Acidic residues" evidence="1">
    <location>
        <begin position="304"/>
        <end position="319"/>
    </location>
</feature>
<dbReference type="GO" id="GO:0005829">
    <property type="term" value="C:cytosol"/>
    <property type="evidence" value="ECO:0007669"/>
    <property type="project" value="TreeGrafter"/>
</dbReference>
<dbReference type="AlphaFoldDB" id="A0A0L1IA31"/>
<dbReference type="PANTHER" id="PTHR43330">
    <property type="entry name" value="METHIONINE AMINOPEPTIDASE"/>
    <property type="match status" value="1"/>
</dbReference>
<evidence type="ECO:0000313" key="4">
    <source>
        <dbReference type="Proteomes" id="UP000054562"/>
    </source>
</evidence>
<dbReference type="Gene3D" id="3.90.230.10">
    <property type="entry name" value="Creatinase/methionine aminopeptidase superfamily"/>
    <property type="match status" value="1"/>
</dbReference>